<protein>
    <submittedName>
        <fullName evidence="4">Deoxyribonuclease I</fullName>
        <ecNumber evidence="4">3.1.21.1</ecNumber>
    </submittedName>
</protein>
<dbReference type="InterPro" id="IPR044925">
    <property type="entry name" value="His-Me_finger_sf"/>
</dbReference>
<dbReference type="InterPro" id="IPR007346">
    <property type="entry name" value="Endonuclease-I"/>
</dbReference>
<evidence type="ECO:0000256" key="1">
    <source>
        <dbReference type="ARBA" id="ARBA00006429"/>
    </source>
</evidence>
<dbReference type="PATRIC" id="fig|399804.5.peg.3888"/>
<dbReference type="PANTHER" id="PTHR33607">
    <property type="entry name" value="ENDONUCLEASE-1"/>
    <property type="match status" value="1"/>
</dbReference>
<evidence type="ECO:0000256" key="2">
    <source>
        <dbReference type="ARBA" id="ARBA00022722"/>
    </source>
</evidence>
<dbReference type="PANTHER" id="PTHR33607:SF2">
    <property type="entry name" value="ENDONUCLEASE-1"/>
    <property type="match status" value="1"/>
</dbReference>
<dbReference type="EMBL" id="CP002457">
    <property type="protein sequence ID" value="ADV56137.1"/>
    <property type="molecule type" value="Genomic_DNA"/>
</dbReference>
<keyword evidence="2" id="KW-0540">Nuclease</keyword>
<proteinExistence type="inferred from homology"/>
<accession>E6XSC9</accession>
<organism evidence="4 5">
    <name type="scientific">Shewanella putrefaciens (strain 200)</name>
    <dbReference type="NCBI Taxonomy" id="399804"/>
    <lineage>
        <taxon>Bacteria</taxon>
        <taxon>Pseudomonadati</taxon>
        <taxon>Pseudomonadota</taxon>
        <taxon>Gammaproteobacteria</taxon>
        <taxon>Alteromonadales</taxon>
        <taxon>Shewanellaceae</taxon>
        <taxon>Shewanella</taxon>
    </lineage>
</organism>
<dbReference type="SUPFAM" id="SSF54060">
    <property type="entry name" value="His-Me finger endonucleases"/>
    <property type="match status" value="1"/>
</dbReference>
<keyword evidence="3 4" id="KW-0378">Hydrolase</keyword>
<name>E6XSC9_SHEP2</name>
<dbReference type="Pfam" id="PF04231">
    <property type="entry name" value="Endonuclease_1"/>
    <property type="match status" value="1"/>
</dbReference>
<dbReference type="HOGENOM" id="CLU_070541_0_0_6"/>
<dbReference type="EC" id="3.1.21.1" evidence="4"/>
<evidence type="ECO:0000256" key="3">
    <source>
        <dbReference type="ARBA" id="ARBA00022801"/>
    </source>
</evidence>
<gene>
    <name evidence="4" type="ordered locus">Sput200_3763</name>
</gene>
<dbReference type="GO" id="GO:0004530">
    <property type="term" value="F:deoxyribonuclease I activity"/>
    <property type="evidence" value="ECO:0007669"/>
    <property type="project" value="UniProtKB-EC"/>
</dbReference>
<dbReference type="Proteomes" id="UP000008209">
    <property type="component" value="Chromosome"/>
</dbReference>
<comment type="similarity">
    <text evidence="1">Belongs to the EndA/NucM nuclease family.</text>
</comment>
<dbReference type="AlphaFoldDB" id="E6XSC9"/>
<dbReference type="KEGG" id="shp:Sput200_3763"/>
<reference evidence="4 5" key="1">
    <citation type="submission" date="2011-01" db="EMBL/GenBank/DDBJ databases">
        <title>Complete sequence of Shewanella putrefaciens 200.</title>
        <authorList>
            <consortium name="US DOE Joint Genome Institute"/>
            <person name="Lucas S."/>
            <person name="Copeland A."/>
            <person name="Lapidus A."/>
            <person name="Cheng J.-F."/>
            <person name="Bruce D."/>
            <person name="Goodwin L."/>
            <person name="Pitluck S."/>
            <person name="Munk A.C."/>
            <person name="Detter J.C."/>
            <person name="Han C."/>
            <person name="Tapia R."/>
            <person name="Land M."/>
            <person name="Hauser L."/>
            <person name="Chang Y.-J."/>
            <person name="Jeffries C."/>
            <person name="Kyrpides N."/>
            <person name="Ivanova N."/>
            <person name="Mikhailova N."/>
            <person name="Kolker E."/>
            <person name="Lawrence C."/>
            <person name="McCue L.A."/>
            <person name="DiChristina T."/>
            <person name="Nealson K."/>
            <person name="Fredrickson J.K."/>
            <person name="Woyke T."/>
        </authorList>
    </citation>
    <scope>NUCLEOTIDE SEQUENCE [LARGE SCALE GENOMIC DNA]</scope>
    <source>
        <strain evidence="4 5">200</strain>
    </source>
</reference>
<evidence type="ECO:0000313" key="4">
    <source>
        <dbReference type="EMBL" id="ADV56137.1"/>
    </source>
</evidence>
<evidence type="ECO:0000313" key="5">
    <source>
        <dbReference type="Proteomes" id="UP000008209"/>
    </source>
</evidence>
<sequence precursor="true">MFATKDLLKIGGAVGAMLSLAAFSFGSIAMVAGNTQIESFNAAKRLMQDKIYTDEFLRKTFYCGAKFDRKKHVTLPEGYQSDVFHSRAGKWEAEHIVAAESWGKSFDEWRNGHKDCVDSKGKSFKGRNCAAKVNPEFRLMHSDLYNLVPAIGSVNAARSNYNFTMLPSSKSSFGACDMRIEGRKVQPPEGSRGRIARTYLYFESTYPRYSMSKQQRQLMQVWDRQYPVTKEECEIGRRIKSLQKSENPILQSRCGA</sequence>